<protein>
    <submittedName>
        <fullName evidence="3">DUF2399 domain-containing protein</fullName>
    </submittedName>
</protein>
<comment type="caution">
    <text evidence="3">The sequence shown here is derived from an EMBL/GenBank/DDBJ whole genome shotgun (WGS) entry which is preliminary data.</text>
</comment>
<dbReference type="Proteomes" id="UP000294929">
    <property type="component" value="Unassembled WGS sequence"/>
</dbReference>
<reference evidence="3 4" key="1">
    <citation type="submission" date="2019-01" db="EMBL/GenBank/DDBJ databases">
        <title>High-quality-draft genome sequences of five non-tuberculosis mycobacteriaceae isolated from a nosocomial environment.</title>
        <authorList>
            <person name="Tiago I."/>
            <person name="Alarico S."/>
            <person name="Pereira S.G."/>
            <person name="Coelho C."/>
            <person name="Maranha A."/>
            <person name="Empadinhas N."/>
        </authorList>
    </citation>
    <scope>NUCLEOTIDE SEQUENCE [LARGE SCALE GENOMIC DNA]</scope>
    <source>
        <strain evidence="3 4">24AIII</strain>
    </source>
</reference>
<accession>A0A4R5W9E5</accession>
<evidence type="ECO:0000259" key="2">
    <source>
        <dbReference type="Pfam" id="PF11796"/>
    </source>
</evidence>
<dbReference type="AlphaFoldDB" id="A0A4R5W9E5"/>
<evidence type="ECO:0000313" key="3">
    <source>
        <dbReference type="EMBL" id="TDK84592.1"/>
    </source>
</evidence>
<feature type="domain" description="DUF2399" evidence="1">
    <location>
        <begin position="264"/>
        <end position="409"/>
    </location>
</feature>
<evidence type="ECO:0000259" key="1">
    <source>
        <dbReference type="Pfam" id="PF09664"/>
    </source>
</evidence>
<dbReference type="InterPro" id="IPR024465">
    <property type="entry name" value="DUF2399"/>
</dbReference>
<sequence>MTDIPSGLKDWAHLGGPAQVLAAVRQRAVNGAATESGTLRIELSADRRREVGLLLGKPWELSGQPVRLQTLANALAPHGMSVREFIEGLDGTELVNLRALRAEQRTAANLAAREESAAVRAVLAAAGIASHAIDIWMSDQGWPRPGSGELVTLAEQVATVWHELPTEGQPPIPLAQLAARVGDHNAHTLDSTKLLGRAAVRLIAAAHDLPRPTRGGRVWRQAWASAGVKCDWVSSRVLVLNLPLTGDSPAARWCAAAPGEPLWLTLRSLPTQWALTSTAPTVFVCENVTVVEAAADRLGTACPPMVCTDGYPANAALDVIGGLAEAGCTFRIRADFDTEGLTIAEQIHSIAHGAQGWRYDCETYARHLHLDPCPDGDSGDTFAQLRRLYQHHKIAVHEESILDDLLSDLNGEA</sequence>
<dbReference type="RefSeq" id="WP_133428361.1">
    <property type="nucleotide sequence ID" value="NZ_SDLO01000037.1"/>
</dbReference>
<organism evidence="3 4">
    <name type="scientific">Mycolicibacterium mucogenicum</name>
    <name type="common">Mycobacterium mucogenicum</name>
    <dbReference type="NCBI Taxonomy" id="56689"/>
    <lineage>
        <taxon>Bacteria</taxon>
        <taxon>Bacillati</taxon>
        <taxon>Actinomycetota</taxon>
        <taxon>Actinomycetes</taxon>
        <taxon>Mycobacteriales</taxon>
        <taxon>Mycobacteriaceae</taxon>
        <taxon>Mycolicibacterium</taxon>
    </lineage>
</organism>
<dbReference type="EMBL" id="SDLO01000037">
    <property type="protein sequence ID" value="TDK84592.1"/>
    <property type="molecule type" value="Genomic_DNA"/>
</dbReference>
<feature type="domain" description="Conserved hypothetical protein CHP02679 N terminus" evidence="2">
    <location>
        <begin position="37"/>
        <end position="243"/>
    </location>
</feature>
<dbReference type="Pfam" id="PF09664">
    <property type="entry name" value="DUF2399"/>
    <property type="match status" value="1"/>
</dbReference>
<gene>
    <name evidence="3" type="ORF">EUA03_25830</name>
</gene>
<dbReference type="InterPro" id="IPR024466">
    <property type="entry name" value="CHP02679_N"/>
</dbReference>
<evidence type="ECO:0000313" key="4">
    <source>
        <dbReference type="Proteomes" id="UP000294929"/>
    </source>
</evidence>
<name>A0A4R5W9E5_MYCMU</name>
<proteinExistence type="predicted"/>
<dbReference type="Pfam" id="PF11796">
    <property type="entry name" value="DUF3323"/>
    <property type="match status" value="1"/>
</dbReference>